<dbReference type="KEGG" id="stp:Strop_0440"/>
<dbReference type="InterPro" id="IPR028037">
    <property type="entry name" value="Antitoxin_Rv0909/MT0933"/>
</dbReference>
<dbReference type="PATRIC" id="fig|369723.5.peg.454"/>
<reference evidence="3" key="1">
    <citation type="journal article" date="2007" name="Proc. Natl. Acad. Sci. U.S.A.">
        <title>Genome sequencing reveals complex secondary metabolome in the marine actinomycete Salinispora tropica.</title>
        <authorList>
            <person name="Udwary D.W."/>
            <person name="Zeigler L."/>
            <person name="Asolkar R.N."/>
            <person name="Singan V."/>
            <person name="Lapidus A."/>
            <person name="Fenical W."/>
            <person name="Jensen P.R."/>
            <person name="Moore B.S."/>
        </authorList>
    </citation>
    <scope>NUCLEOTIDE SEQUENCE [LARGE SCALE GENOMIC DNA]</scope>
    <source>
        <strain evidence="3">ATCC BAA-916 / DSM 44818 / CNB-440</strain>
    </source>
</reference>
<dbReference type="RefSeq" id="WP_011904359.1">
    <property type="nucleotide sequence ID" value="NC_009380.1"/>
</dbReference>
<evidence type="ECO:0000313" key="3">
    <source>
        <dbReference type="Proteomes" id="UP000000235"/>
    </source>
</evidence>
<keyword evidence="3" id="KW-1185">Reference proteome</keyword>
<dbReference type="EMBL" id="CP000667">
    <property type="protein sequence ID" value="ABP52925.1"/>
    <property type="molecule type" value="Genomic_DNA"/>
</dbReference>
<name>A4X225_SALTO</name>
<dbReference type="AlphaFoldDB" id="A4X225"/>
<dbReference type="Pfam" id="PF14013">
    <property type="entry name" value="MT0933_antitox"/>
    <property type="match status" value="1"/>
</dbReference>
<gene>
    <name evidence="2" type="ordered locus">Strop_0440</name>
</gene>
<dbReference type="eggNOG" id="ENOG5033D21">
    <property type="taxonomic scope" value="Bacteria"/>
</dbReference>
<evidence type="ECO:0000256" key="1">
    <source>
        <dbReference type="SAM" id="MobiDB-lite"/>
    </source>
</evidence>
<dbReference type="Proteomes" id="UP000000235">
    <property type="component" value="Chromosome"/>
</dbReference>
<dbReference type="HOGENOM" id="CLU_148727_5_3_11"/>
<sequence length="62" mass="7424">MKKFMDQAREYVEKQDEQVDRSIEKAGDMLNERTGGRYKEHVDRGVDMMRSRTGESDRDQKR</sequence>
<proteinExistence type="predicted"/>
<evidence type="ECO:0000313" key="2">
    <source>
        <dbReference type="EMBL" id="ABP52925.1"/>
    </source>
</evidence>
<feature type="region of interest" description="Disordered" evidence="1">
    <location>
        <begin position="1"/>
        <end position="62"/>
    </location>
</feature>
<evidence type="ECO:0008006" key="4">
    <source>
        <dbReference type="Google" id="ProtNLM"/>
    </source>
</evidence>
<accession>A4X225</accession>
<organism evidence="2 3">
    <name type="scientific">Salinispora tropica (strain ATCC BAA-916 / DSM 44818 / JCM 13857 / NBRC 105044 / CNB-440)</name>
    <dbReference type="NCBI Taxonomy" id="369723"/>
    <lineage>
        <taxon>Bacteria</taxon>
        <taxon>Bacillati</taxon>
        <taxon>Actinomycetota</taxon>
        <taxon>Actinomycetes</taxon>
        <taxon>Micromonosporales</taxon>
        <taxon>Micromonosporaceae</taxon>
        <taxon>Salinispora</taxon>
    </lineage>
</organism>
<protein>
    <recommendedName>
        <fullName evidence="4">MT0933-like antitoxin protein</fullName>
    </recommendedName>
</protein>